<accession>C6XLW4</accession>
<organism evidence="2 3">
    <name type="scientific">Hirschia baltica (strain ATCC 49814 / DSM 5838 / IFAM 1418)</name>
    <dbReference type="NCBI Taxonomy" id="582402"/>
    <lineage>
        <taxon>Bacteria</taxon>
        <taxon>Pseudomonadati</taxon>
        <taxon>Pseudomonadota</taxon>
        <taxon>Alphaproteobacteria</taxon>
        <taxon>Hyphomonadales</taxon>
        <taxon>Hyphomonadaceae</taxon>
        <taxon>Hirschia</taxon>
    </lineage>
</organism>
<keyword evidence="3" id="KW-1185">Reference proteome</keyword>
<proteinExistence type="predicted"/>
<dbReference type="RefSeq" id="WP_015827946.1">
    <property type="nucleotide sequence ID" value="NC_012982.1"/>
</dbReference>
<dbReference type="EMBL" id="CP001678">
    <property type="protein sequence ID" value="ACT59796.1"/>
    <property type="molecule type" value="Genomic_DNA"/>
</dbReference>
<evidence type="ECO:0000313" key="3">
    <source>
        <dbReference type="Proteomes" id="UP000002745"/>
    </source>
</evidence>
<dbReference type="Proteomes" id="UP000002745">
    <property type="component" value="Chromosome"/>
</dbReference>
<dbReference type="HOGENOM" id="CLU_025996_0_1_5"/>
<dbReference type="PANTHER" id="PTHR43685:SF2">
    <property type="entry name" value="GLYCOSYLTRANSFERASE 2-LIKE DOMAIN-CONTAINING PROTEIN"/>
    <property type="match status" value="1"/>
</dbReference>
<evidence type="ECO:0000313" key="2">
    <source>
        <dbReference type="EMBL" id="ACT59796.1"/>
    </source>
</evidence>
<keyword evidence="2" id="KW-0808">Transferase</keyword>
<dbReference type="InterPro" id="IPR050834">
    <property type="entry name" value="Glycosyltransf_2"/>
</dbReference>
<dbReference type="InterPro" id="IPR001173">
    <property type="entry name" value="Glyco_trans_2-like"/>
</dbReference>
<feature type="domain" description="Glycosyltransferase 2-like" evidence="1">
    <location>
        <begin position="8"/>
        <end position="135"/>
    </location>
</feature>
<dbReference type="eggNOG" id="COG0463">
    <property type="taxonomic scope" value="Bacteria"/>
</dbReference>
<dbReference type="STRING" id="582402.Hbal_2114"/>
<dbReference type="CAZy" id="GT2">
    <property type="family name" value="Glycosyltransferase Family 2"/>
</dbReference>
<protein>
    <submittedName>
        <fullName evidence="2">Glycosyl transferase family 2</fullName>
    </submittedName>
</protein>
<evidence type="ECO:0000259" key="1">
    <source>
        <dbReference type="Pfam" id="PF00535"/>
    </source>
</evidence>
<dbReference type="OrthoDB" id="5291101at2"/>
<dbReference type="Gene3D" id="3.90.550.10">
    <property type="entry name" value="Spore Coat Polysaccharide Biosynthesis Protein SpsA, Chain A"/>
    <property type="match status" value="1"/>
</dbReference>
<dbReference type="InterPro" id="IPR029044">
    <property type="entry name" value="Nucleotide-diphossugar_trans"/>
</dbReference>
<sequence length="319" mass="35821">MTHPIDVSVIIAAWNAQDYIQDAIESALSQQNVSLEVIVVDDASPDETYETVQKLALKDARIRVFKLDVNGGPSKARNKAIEMAKGRFIAVLDSDDAFLPDRLDKLVQVGDQENADIIVDNMMRVNAAGQKIDTGNFLENAEYQERHIIGLEQYVSSNIMMSGAAALGYLKPLFRATSLEKLDVSYDETLRNSEDYYLVTDLLVGGAKMVYDPFVGYAYQVEEGSISHRLTSELTAKLVDAAQRFDVRQAGKLSKAEEKAVKRYRLRLEHTHVFQQIVECLKMKHFIGVLRVLLPNMDAFPFVLGQFWGILKEKISIAK</sequence>
<dbReference type="SUPFAM" id="SSF53448">
    <property type="entry name" value="Nucleotide-diphospho-sugar transferases"/>
    <property type="match status" value="1"/>
</dbReference>
<reference evidence="3" key="1">
    <citation type="journal article" date="2011" name="J. Bacteriol.">
        <title>Genome sequences of eight morphologically diverse alphaproteobacteria.</title>
        <authorList>
            <consortium name="US DOE Joint Genome Institute"/>
            <person name="Brown P.J."/>
            <person name="Kysela D.T."/>
            <person name="Buechlein A."/>
            <person name="Hemmerich C."/>
            <person name="Brun Y.V."/>
        </authorList>
    </citation>
    <scope>NUCLEOTIDE SEQUENCE [LARGE SCALE GENOMIC DNA]</scope>
    <source>
        <strain evidence="3">ATCC 49814 / DSM 5838 / IFAM 1418</strain>
    </source>
</reference>
<dbReference type="CDD" id="cd00761">
    <property type="entry name" value="Glyco_tranf_GTA_type"/>
    <property type="match status" value="1"/>
</dbReference>
<dbReference type="PANTHER" id="PTHR43685">
    <property type="entry name" value="GLYCOSYLTRANSFERASE"/>
    <property type="match status" value="1"/>
</dbReference>
<dbReference type="KEGG" id="hba:Hbal_2114"/>
<dbReference type="Pfam" id="PF00535">
    <property type="entry name" value="Glycos_transf_2"/>
    <property type="match status" value="1"/>
</dbReference>
<name>C6XLW4_HIRBI</name>
<dbReference type="AlphaFoldDB" id="C6XLW4"/>
<gene>
    <name evidence="2" type="ordered locus">Hbal_2114</name>
</gene>
<dbReference type="GO" id="GO:0016740">
    <property type="term" value="F:transferase activity"/>
    <property type="evidence" value="ECO:0007669"/>
    <property type="project" value="UniProtKB-KW"/>
</dbReference>